<feature type="compositionally biased region" description="Polar residues" evidence="6">
    <location>
        <begin position="572"/>
        <end position="585"/>
    </location>
</feature>
<comment type="subcellular location">
    <subcellularLocation>
        <location evidence="1">Nucleus</location>
    </subcellularLocation>
</comment>
<feature type="region of interest" description="Disordered" evidence="6">
    <location>
        <begin position="1"/>
        <end position="159"/>
    </location>
</feature>
<feature type="compositionally biased region" description="Basic and acidic residues" evidence="6">
    <location>
        <begin position="147"/>
        <end position="159"/>
    </location>
</feature>
<dbReference type="GeneID" id="114338982"/>
<dbReference type="InParanoid" id="A0A6P7GNP0"/>
<evidence type="ECO:0000313" key="7">
    <source>
        <dbReference type="EnsemblMetazoa" id="XP_028145410.1"/>
    </source>
</evidence>
<keyword evidence="8" id="KW-1185">Reference proteome</keyword>
<comment type="similarity">
    <text evidence="2">Belongs to the SNU66/SART1 family.</text>
</comment>
<dbReference type="PANTHER" id="PTHR14152">
    <property type="entry name" value="SQUAMOUS CELL CARCINOMA ANTIGEN RECOGNISED BY CYTOTOXIC T LYMPHOCYTES"/>
    <property type="match status" value="1"/>
</dbReference>
<dbReference type="KEGG" id="dvv:114338982"/>
<evidence type="ECO:0000256" key="1">
    <source>
        <dbReference type="ARBA" id="ARBA00004123"/>
    </source>
</evidence>
<dbReference type="PANTHER" id="PTHR14152:SF5">
    <property type="entry name" value="U4_U6.U5 TRI-SNRNP-ASSOCIATED PROTEIN 1"/>
    <property type="match status" value="1"/>
</dbReference>
<feature type="compositionally biased region" description="Basic residues" evidence="6">
    <location>
        <begin position="29"/>
        <end position="46"/>
    </location>
</feature>
<keyword evidence="5" id="KW-0539">Nucleus</keyword>
<feature type="region of interest" description="Disordered" evidence="6">
    <location>
        <begin position="190"/>
        <end position="219"/>
    </location>
</feature>
<sequence length="771" mass="87982">MGSSSKKYKEKESRKRRHDDSTEYDPPKEKRHKHKKHHHKEKRRDKSSKYYEEGSKSRYHDSSEKSSKKNYQSDDSDVIEIIEDASPPRVPEPVPKKTSHPEPTSHASGNQHVESLSIEETNKLRAKLGLKPLDVGTSSSNSNNSKSSKDKELLKDDLGEFYHKPAENLVEKAQQDKIRAKLQEIREKRQMHTKLSSVKTLGESDSEDDLSSWVQKSRHIESAKKEAEKRAKMLEELDAQFGISDFVESENKAKMKNKYSEQDLRGLTVQHDVDNFAEEKTVILTLKDKGVLDEEDDVLENVNMIDDERYKKNIENKKKKSVYNPYEDSEFDEFGNYKEKSLLSKYDEEIDGAKKDTFKIGYDNAVERKLQAVQSVKAKLAQKKLESLDNTQLRIASDYYNEEELAKFKKPKKKVRKIRTKGKLISTDDIKPDNAGIEAIGSRRPKVKPENEYDIDDVPLADIPTDIKIEDDKDDILEKALHKARKIKQKENIVADIIKTEIKAEQEEENLDGSNIILNATAEFCRTLGDIPTYGKSGNREETEDVMEFDKDSDDEQPDSDDDCKIVEDGTGWNSVDPSNQGMSSTQIGVQDVQILGEEPDVSTGVGAALKLAMSKGYLDKEQKNRPSNSRLAHLQAKNYSIEDKSYGDDGDRQSRRERYAGPITEFKEKDSFKPNVKLEYIDDEGHILNSKEAFRYLSHKFHGKGPGKNKVEKRIQKSVQEQLMKKMSSTDTPLGTLNMLQAKQKETQSAFVVLSGNKQTQSTSLSKTRR</sequence>
<evidence type="ECO:0000256" key="5">
    <source>
        <dbReference type="ARBA" id="ARBA00023242"/>
    </source>
</evidence>
<feature type="region of interest" description="Disordered" evidence="6">
    <location>
        <begin position="530"/>
        <end position="585"/>
    </location>
</feature>
<dbReference type="InterPro" id="IPR045347">
    <property type="entry name" value="HIND"/>
</dbReference>
<dbReference type="EnsemblMetazoa" id="XM_028289609.2">
    <property type="protein sequence ID" value="XP_028145410.1"/>
    <property type="gene ID" value="LOC114338982"/>
</dbReference>
<dbReference type="RefSeq" id="XP_028145410.1">
    <property type="nucleotide sequence ID" value="XM_028289609.1"/>
</dbReference>
<reference evidence="7" key="2">
    <citation type="submission" date="2025-05" db="UniProtKB">
        <authorList>
            <consortium name="EnsemblMetazoa"/>
        </authorList>
    </citation>
    <scope>IDENTIFICATION</scope>
</reference>
<proteinExistence type="inferred from homology"/>
<dbReference type="Pfam" id="PF03343">
    <property type="entry name" value="SART-1"/>
    <property type="match status" value="1"/>
</dbReference>
<dbReference type="FunCoup" id="A0A6P7GNP0">
    <property type="interactions" value="1905"/>
</dbReference>
<dbReference type="GO" id="GO:0045292">
    <property type="term" value="P:mRNA cis splicing, via spliceosome"/>
    <property type="evidence" value="ECO:0007669"/>
    <property type="project" value="TreeGrafter"/>
</dbReference>
<dbReference type="AlphaFoldDB" id="A0A6P7GNP0"/>
<feature type="compositionally biased region" description="Acidic residues" evidence="6">
    <location>
        <begin position="542"/>
        <end position="562"/>
    </location>
</feature>
<evidence type="ECO:0000256" key="2">
    <source>
        <dbReference type="ARBA" id="ARBA00006076"/>
    </source>
</evidence>
<evidence type="ECO:0000256" key="3">
    <source>
        <dbReference type="ARBA" id="ARBA00022664"/>
    </source>
</evidence>
<protein>
    <submittedName>
        <fullName evidence="9">U4/U6.U5 tri-snRNP-associated protein 1 isoform X1</fullName>
    </submittedName>
</protein>
<evidence type="ECO:0000313" key="8">
    <source>
        <dbReference type="Proteomes" id="UP001652700"/>
    </source>
</evidence>
<dbReference type="Proteomes" id="UP001652700">
    <property type="component" value="Unplaced"/>
</dbReference>
<reference evidence="9" key="1">
    <citation type="submission" date="2025-04" db="UniProtKB">
        <authorList>
            <consortium name="RefSeq"/>
        </authorList>
    </citation>
    <scope>IDENTIFICATION</scope>
    <source>
        <tissue evidence="9">Whole insect</tissue>
    </source>
</reference>
<evidence type="ECO:0000256" key="6">
    <source>
        <dbReference type="SAM" id="MobiDB-lite"/>
    </source>
</evidence>
<feature type="region of interest" description="Disordered" evidence="6">
    <location>
        <begin position="621"/>
        <end position="662"/>
    </location>
</feature>
<evidence type="ECO:0000256" key="4">
    <source>
        <dbReference type="ARBA" id="ARBA00023187"/>
    </source>
</evidence>
<accession>A0A6P7GNP0</accession>
<organism evidence="9">
    <name type="scientific">Diabrotica virgifera virgifera</name>
    <name type="common">western corn rootworm</name>
    <dbReference type="NCBI Taxonomy" id="50390"/>
    <lineage>
        <taxon>Eukaryota</taxon>
        <taxon>Metazoa</taxon>
        <taxon>Ecdysozoa</taxon>
        <taxon>Arthropoda</taxon>
        <taxon>Hexapoda</taxon>
        <taxon>Insecta</taxon>
        <taxon>Pterygota</taxon>
        <taxon>Neoptera</taxon>
        <taxon>Endopterygota</taxon>
        <taxon>Coleoptera</taxon>
        <taxon>Polyphaga</taxon>
        <taxon>Cucujiformia</taxon>
        <taxon>Chrysomeloidea</taxon>
        <taxon>Chrysomelidae</taxon>
        <taxon>Galerucinae</taxon>
        <taxon>Diabroticina</taxon>
        <taxon>Diabroticites</taxon>
        <taxon>Diabrotica</taxon>
    </lineage>
</organism>
<gene>
    <name evidence="9" type="primary">LOC114338982</name>
</gene>
<keyword evidence="3" id="KW-0507">mRNA processing</keyword>
<feature type="compositionally biased region" description="Basic and acidic residues" evidence="6">
    <location>
        <begin position="641"/>
        <end position="662"/>
    </location>
</feature>
<feature type="compositionally biased region" description="Basic and acidic residues" evidence="6">
    <location>
        <begin position="7"/>
        <end position="28"/>
    </location>
</feature>
<feature type="compositionally biased region" description="Acidic residues" evidence="6">
    <location>
        <begin position="74"/>
        <end position="83"/>
    </location>
</feature>
<keyword evidence="4" id="KW-0508">mRNA splicing</keyword>
<dbReference type="InterPro" id="IPR005011">
    <property type="entry name" value="SNU66/SART1"/>
</dbReference>
<dbReference type="OrthoDB" id="5583at2759"/>
<dbReference type="Pfam" id="PF19252">
    <property type="entry name" value="HIND"/>
    <property type="match status" value="1"/>
</dbReference>
<feature type="compositionally biased region" description="Polar residues" evidence="6">
    <location>
        <begin position="101"/>
        <end position="114"/>
    </location>
</feature>
<name>A0A6P7GNP0_DIAVI</name>
<feature type="compositionally biased region" description="Basic and acidic residues" evidence="6">
    <location>
        <begin position="47"/>
        <end position="67"/>
    </location>
</feature>
<evidence type="ECO:0000313" key="9">
    <source>
        <dbReference type="RefSeq" id="XP_028145410.1"/>
    </source>
</evidence>
<dbReference type="GO" id="GO:0000481">
    <property type="term" value="P:maturation of 5S rRNA"/>
    <property type="evidence" value="ECO:0007669"/>
    <property type="project" value="TreeGrafter"/>
</dbReference>
<dbReference type="GO" id="GO:0046540">
    <property type="term" value="C:U4/U6 x U5 tri-snRNP complex"/>
    <property type="evidence" value="ECO:0007669"/>
    <property type="project" value="InterPro"/>
</dbReference>